<evidence type="ECO:0000313" key="2">
    <source>
        <dbReference type="Proteomes" id="UP000290637"/>
    </source>
</evidence>
<accession>A0A4P6L1T7</accession>
<dbReference type="RefSeq" id="WP_130188626.1">
    <property type="nucleotide sequence ID" value="NZ_CP035913.1"/>
</dbReference>
<reference evidence="1 2" key="1">
    <citation type="submission" date="2019-02" db="EMBL/GenBank/DDBJ databases">
        <title>Draft Genome Sequences of Six Type Strains of the Genus Massilia.</title>
        <authorList>
            <person name="Miess H."/>
            <person name="Frediansyhah A."/>
            <person name="Gross H."/>
        </authorList>
    </citation>
    <scope>NUCLEOTIDE SEQUENCE [LARGE SCALE GENOMIC DNA]</scope>
    <source>
        <strain evidence="1 2">DSM 17473</strain>
    </source>
</reference>
<dbReference type="KEGG" id="plue:EWM63_23070"/>
<evidence type="ECO:0000313" key="1">
    <source>
        <dbReference type="EMBL" id="QBE65516.1"/>
    </source>
</evidence>
<gene>
    <name evidence="1" type="ORF">EWM63_23070</name>
</gene>
<dbReference type="OrthoDB" id="8779512at2"/>
<dbReference type="AlphaFoldDB" id="A0A4P6L1T7"/>
<name>A0A4P6L1T7_9BURK</name>
<dbReference type="Proteomes" id="UP000290637">
    <property type="component" value="Chromosome"/>
</dbReference>
<protein>
    <submittedName>
        <fullName evidence="1">Uncharacterized protein</fullName>
    </submittedName>
</protein>
<sequence>MMRIITEVFKMPGGSMIPLLYAVMEDGQVDRAATDTLCEFVSHLFPPADKEFENLLAQVSAGKYFPANPLLADFGVNDVNAWLVAPHAKGGGLSISNENISDYSIDDGQPQEFSISEFRAVAECWKNFQKIIREKGAENILGERFETLIP</sequence>
<dbReference type="EMBL" id="CP035913">
    <property type="protein sequence ID" value="QBE65516.1"/>
    <property type="molecule type" value="Genomic_DNA"/>
</dbReference>
<keyword evidence="2" id="KW-1185">Reference proteome</keyword>
<organism evidence="1 2">
    <name type="scientific">Pseudoduganella lutea</name>
    <dbReference type="NCBI Taxonomy" id="321985"/>
    <lineage>
        <taxon>Bacteria</taxon>
        <taxon>Pseudomonadati</taxon>
        <taxon>Pseudomonadota</taxon>
        <taxon>Betaproteobacteria</taxon>
        <taxon>Burkholderiales</taxon>
        <taxon>Oxalobacteraceae</taxon>
        <taxon>Telluria group</taxon>
        <taxon>Pseudoduganella</taxon>
    </lineage>
</organism>
<proteinExistence type="predicted"/>